<organism evidence="1 2">
    <name type="scientific">Aquarana catesbeiana</name>
    <name type="common">American bullfrog</name>
    <name type="synonym">Rana catesbeiana</name>
    <dbReference type="NCBI Taxonomy" id="8400"/>
    <lineage>
        <taxon>Eukaryota</taxon>
        <taxon>Metazoa</taxon>
        <taxon>Chordata</taxon>
        <taxon>Craniata</taxon>
        <taxon>Vertebrata</taxon>
        <taxon>Euteleostomi</taxon>
        <taxon>Amphibia</taxon>
        <taxon>Batrachia</taxon>
        <taxon>Anura</taxon>
        <taxon>Neobatrachia</taxon>
        <taxon>Ranoidea</taxon>
        <taxon>Ranidae</taxon>
        <taxon>Aquarana</taxon>
    </lineage>
</organism>
<feature type="non-terminal residue" evidence="1">
    <location>
        <position position="90"/>
    </location>
</feature>
<dbReference type="AlphaFoldDB" id="A0A2G9S2U9"/>
<sequence length="90" mass="10440">MSRVCIVVLEEGDDESPDYVSKLTCRNPYCPPPPAVVTPPLVQAIFNGDPDEVRALIFKKEDVNFQVKIIIERNRKPKLYIYFDKKPLYR</sequence>
<dbReference type="Proteomes" id="UP000228934">
    <property type="component" value="Unassembled WGS sequence"/>
</dbReference>
<proteinExistence type="predicted"/>
<dbReference type="OrthoDB" id="341259at2759"/>
<name>A0A2G9S2U9_AQUCT</name>
<protein>
    <submittedName>
        <fullName evidence="1">Uncharacterized protein</fullName>
    </submittedName>
</protein>
<dbReference type="EMBL" id="KV927738">
    <property type="protein sequence ID" value="PIO34424.1"/>
    <property type="molecule type" value="Genomic_DNA"/>
</dbReference>
<evidence type="ECO:0000313" key="2">
    <source>
        <dbReference type="Proteomes" id="UP000228934"/>
    </source>
</evidence>
<reference evidence="2" key="1">
    <citation type="journal article" date="2017" name="Nat. Commun.">
        <title>The North American bullfrog draft genome provides insight into hormonal regulation of long noncoding RNA.</title>
        <authorList>
            <person name="Hammond S.A."/>
            <person name="Warren R.L."/>
            <person name="Vandervalk B.P."/>
            <person name="Kucuk E."/>
            <person name="Khan H."/>
            <person name="Gibb E.A."/>
            <person name="Pandoh P."/>
            <person name="Kirk H."/>
            <person name="Zhao Y."/>
            <person name="Jones M."/>
            <person name="Mungall A.J."/>
            <person name="Coope R."/>
            <person name="Pleasance S."/>
            <person name="Moore R.A."/>
            <person name="Holt R.A."/>
            <person name="Round J.M."/>
            <person name="Ohora S."/>
            <person name="Walle B.V."/>
            <person name="Veldhoen N."/>
            <person name="Helbing C.C."/>
            <person name="Birol I."/>
        </authorList>
    </citation>
    <scope>NUCLEOTIDE SEQUENCE [LARGE SCALE GENOMIC DNA]</scope>
</reference>
<gene>
    <name evidence="1" type="ORF">AB205_0168690</name>
</gene>
<keyword evidence="2" id="KW-1185">Reference proteome</keyword>
<accession>A0A2G9S2U9</accession>
<evidence type="ECO:0000313" key="1">
    <source>
        <dbReference type="EMBL" id="PIO34424.1"/>
    </source>
</evidence>